<feature type="region of interest" description="Disordered" evidence="1">
    <location>
        <begin position="1"/>
        <end position="88"/>
    </location>
</feature>
<proteinExistence type="predicted"/>
<evidence type="ECO:0000256" key="1">
    <source>
        <dbReference type="SAM" id="MobiDB-lite"/>
    </source>
</evidence>
<organism evidence="2 3">
    <name type="scientific">Endocarpon pusillum</name>
    <dbReference type="NCBI Taxonomy" id="364733"/>
    <lineage>
        <taxon>Eukaryota</taxon>
        <taxon>Fungi</taxon>
        <taxon>Dikarya</taxon>
        <taxon>Ascomycota</taxon>
        <taxon>Pezizomycotina</taxon>
        <taxon>Eurotiomycetes</taxon>
        <taxon>Chaetothyriomycetidae</taxon>
        <taxon>Verrucariales</taxon>
        <taxon>Verrucariaceae</taxon>
        <taxon>Endocarpon</taxon>
    </lineage>
</organism>
<reference evidence="2" key="1">
    <citation type="submission" date="2020-02" db="EMBL/GenBank/DDBJ databases">
        <authorList>
            <person name="Palmer J.M."/>
        </authorList>
    </citation>
    <scope>NUCLEOTIDE SEQUENCE</scope>
    <source>
        <strain evidence="2">EPUS1.4</strain>
        <tissue evidence="2">Thallus</tissue>
    </source>
</reference>
<accession>A0A8H7APR0</accession>
<evidence type="ECO:0000313" key="2">
    <source>
        <dbReference type="EMBL" id="KAF7513038.1"/>
    </source>
</evidence>
<gene>
    <name evidence="2" type="ORF">GJ744_011304</name>
</gene>
<protein>
    <submittedName>
        <fullName evidence="2">Uncharacterized protein</fullName>
    </submittedName>
</protein>
<evidence type="ECO:0000313" key="3">
    <source>
        <dbReference type="Proteomes" id="UP000606974"/>
    </source>
</evidence>
<dbReference type="AlphaFoldDB" id="A0A8H7APR0"/>
<feature type="compositionally biased region" description="Polar residues" evidence="1">
    <location>
        <begin position="44"/>
        <end position="59"/>
    </location>
</feature>
<comment type="caution">
    <text evidence="2">The sequence shown here is derived from an EMBL/GenBank/DDBJ whole genome shotgun (WGS) entry which is preliminary data.</text>
</comment>
<sequence>MTKTESPASDTRPASLADRNDDTRSLTTYLPSEGAPHDVEKAPSSDSSVTQEPQSQDGTPNVECKGPDASDVVDWDSADDPHNPITGPVLENGASLLWSPQSPSSRRLGPLPPKRQFVWLLEERLTSPLQLFCIDSVCSWSTVIDGGVSLDERSSSLFYGLRVHHRLLLGASGAGTHE</sequence>
<keyword evidence="3" id="KW-1185">Reference proteome</keyword>
<dbReference type="Proteomes" id="UP000606974">
    <property type="component" value="Unassembled WGS sequence"/>
</dbReference>
<name>A0A8H7APR0_9EURO</name>
<dbReference type="EMBL" id="JAACFV010000008">
    <property type="protein sequence ID" value="KAF7513038.1"/>
    <property type="molecule type" value="Genomic_DNA"/>
</dbReference>